<name>A0ABR7AJA1_9SPHN</name>
<dbReference type="RefSeq" id="WP_187502333.1">
    <property type="nucleotide sequence ID" value="NZ_CP162536.1"/>
</dbReference>
<evidence type="ECO:0000313" key="7">
    <source>
        <dbReference type="EMBL" id="MBC3940529.1"/>
    </source>
</evidence>
<dbReference type="Proteomes" id="UP000597613">
    <property type="component" value="Unassembled WGS sequence"/>
</dbReference>
<organism evidence="7 8">
    <name type="scientific">Sphingomonas albertensis</name>
    <dbReference type="NCBI Taxonomy" id="2762591"/>
    <lineage>
        <taxon>Bacteria</taxon>
        <taxon>Pseudomonadati</taxon>
        <taxon>Pseudomonadota</taxon>
        <taxon>Alphaproteobacteria</taxon>
        <taxon>Sphingomonadales</taxon>
        <taxon>Sphingomonadaceae</taxon>
        <taxon>Sphingomonas</taxon>
    </lineage>
</organism>
<gene>
    <name evidence="7" type="ORF">H8S47_02360</name>
</gene>
<dbReference type="SUPFAM" id="SSF53720">
    <property type="entry name" value="ALDH-like"/>
    <property type="match status" value="1"/>
</dbReference>
<dbReference type="InterPro" id="IPR016160">
    <property type="entry name" value="Ald_DH_CS_CYS"/>
</dbReference>
<dbReference type="Gene3D" id="3.40.309.10">
    <property type="entry name" value="Aldehyde Dehydrogenase, Chain A, domain 2"/>
    <property type="match status" value="1"/>
</dbReference>
<dbReference type="PROSITE" id="PS00070">
    <property type="entry name" value="ALDEHYDE_DEHYDR_CYS"/>
    <property type="match status" value="1"/>
</dbReference>
<comment type="catalytic activity">
    <reaction evidence="4">
        <text>an aldehyde + NAD(+) + H2O = a carboxylate + NADH + 2 H(+)</text>
        <dbReference type="Rhea" id="RHEA:16185"/>
        <dbReference type="ChEBI" id="CHEBI:15377"/>
        <dbReference type="ChEBI" id="CHEBI:15378"/>
        <dbReference type="ChEBI" id="CHEBI:17478"/>
        <dbReference type="ChEBI" id="CHEBI:29067"/>
        <dbReference type="ChEBI" id="CHEBI:57540"/>
        <dbReference type="ChEBI" id="CHEBI:57945"/>
        <dbReference type="EC" id="1.2.1.3"/>
    </reaction>
</comment>
<accession>A0ABR7AJA1</accession>
<evidence type="ECO:0000256" key="4">
    <source>
        <dbReference type="ARBA" id="ARBA00049194"/>
    </source>
</evidence>
<evidence type="ECO:0000259" key="6">
    <source>
        <dbReference type="Pfam" id="PF00171"/>
    </source>
</evidence>
<feature type="domain" description="Aldehyde dehydrogenase" evidence="6">
    <location>
        <begin position="13"/>
        <end position="469"/>
    </location>
</feature>
<keyword evidence="8" id="KW-1185">Reference proteome</keyword>
<dbReference type="PANTHER" id="PTHR42804:SF1">
    <property type="entry name" value="ALDEHYDE DEHYDROGENASE-RELATED"/>
    <property type="match status" value="1"/>
</dbReference>
<proteinExistence type="inferred from homology"/>
<evidence type="ECO:0000313" key="8">
    <source>
        <dbReference type="Proteomes" id="UP000597613"/>
    </source>
</evidence>
<sequence length="507" mass="52989">MKSYLKQYIDGAWVESEGGTVYQVIDPSTEQPCTEITLGTAADVDKAVAAARSAFESWSQTSVQERLDVLGRIMTEYKARMPDLAKAMSQEMGAPMALASMAQAPTGLAHFSATAKALAAFEFSEVIGKATVVHEPLGVVAMITPWNWPLNQICAKVAPALAAGDTMILKPSEEAPSCAVILAEIMDAAGVPAGVFNLVNGDGPGVGAALCSHRDVDMVSFTGSTRAGIAVALAAAPTVKRVHQELGGKAANLVLEGSDLAAVLPPTVAGVLANSGQSCIAPTRLLVHASQVAEATAIVKSMMEQTTVGDPAEMGQHIGPVVNKAQFDKIQGLIQSAIDEGATLVTGGVGRPDGRNAGFYIQPTLFTDVRPDMRIAQEETFGPVATITSYQDQDEGIRIANATEYGLSATISGDPTAAAKVAPRLRAGLVTINSWSPDIGAPFGGYKQSGNGRENGRYGLTDFMEVKTITGLPGDVREASRRKPGPDPATLRHPDESQDPEPIGRRA</sequence>
<dbReference type="Gene3D" id="3.40.605.10">
    <property type="entry name" value="Aldehyde Dehydrogenase, Chain A, domain 1"/>
    <property type="match status" value="1"/>
</dbReference>
<dbReference type="InterPro" id="IPR016161">
    <property type="entry name" value="Ald_DH/histidinol_DH"/>
</dbReference>
<evidence type="ECO:0000256" key="1">
    <source>
        <dbReference type="ARBA" id="ARBA00009986"/>
    </source>
</evidence>
<dbReference type="InterPro" id="IPR015590">
    <property type="entry name" value="Aldehyde_DH_dom"/>
</dbReference>
<reference evidence="7 8" key="1">
    <citation type="submission" date="2020-08" db="EMBL/GenBank/DDBJ databases">
        <title>Putative novel bacterial strains isolated from necrotic wheat leaf tissues caused by Xanthomonas translucens.</title>
        <authorList>
            <person name="Tambong J.T."/>
        </authorList>
    </citation>
    <scope>NUCLEOTIDE SEQUENCE [LARGE SCALE GENOMIC DNA]</scope>
    <source>
        <strain evidence="8">DOAB 1063</strain>
    </source>
</reference>
<dbReference type="Pfam" id="PF00171">
    <property type="entry name" value="Aldedh"/>
    <property type="match status" value="1"/>
</dbReference>
<dbReference type="InterPro" id="IPR016163">
    <property type="entry name" value="Ald_DH_C"/>
</dbReference>
<keyword evidence="2" id="KW-0560">Oxidoreductase</keyword>
<feature type="compositionally biased region" description="Basic and acidic residues" evidence="5">
    <location>
        <begin position="475"/>
        <end position="507"/>
    </location>
</feature>
<comment type="caution">
    <text evidence="7">The sequence shown here is derived from an EMBL/GenBank/DDBJ whole genome shotgun (WGS) entry which is preliminary data.</text>
</comment>
<dbReference type="EMBL" id="JACONT010000003">
    <property type="protein sequence ID" value="MBC3940529.1"/>
    <property type="molecule type" value="Genomic_DNA"/>
</dbReference>
<evidence type="ECO:0000256" key="5">
    <source>
        <dbReference type="SAM" id="MobiDB-lite"/>
    </source>
</evidence>
<dbReference type="InterPro" id="IPR016162">
    <property type="entry name" value="Ald_DH_N"/>
</dbReference>
<evidence type="ECO:0000256" key="3">
    <source>
        <dbReference type="ARBA" id="ARBA00024226"/>
    </source>
</evidence>
<protein>
    <recommendedName>
        <fullName evidence="3">aldehyde dehydrogenase (NAD(+))</fullName>
        <ecNumber evidence="3">1.2.1.3</ecNumber>
    </recommendedName>
</protein>
<comment type="similarity">
    <text evidence="1">Belongs to the aldehyde dehydrogenase family.</text>
</comment>
<evidence type="ECO:0000256" key="2">
    <source>
        <dbReference type="ARBA" id="ARBA00023002"/>
    </source>
</evidence>
<dbReference type="CDD" id="cd07138">
    <property type="entry name" value="ALDH_CddD_SSP0762"/>
    <property type="match status" value="1"/>
</dbReference>
<dbReference type="PANTHER" id="PTHR42804">
    <property type="entry name" value="ALDEHYDE DEHYDROGENASE"/>
    <property type="match status" value="1"/>
</dbReference>
<feature type="region of interest" description="Disordered" evidence="5">
    <location>
        <begin position="469"/>
        <end position="507"/>
    </location>
</feature>
<dbReference type="EC" id="1.2.1.3" evidence="3"/>